<protein>
    <submittedName>
        <fullName evidence="2">Tetratricopeptide (TPR) repeat protein</fullName>
    </submittedName>
</protein>
<dbReference type="SUPFAM" id="SSF48452">
    <property type="entry name" value="TPR-like"/>
    <property type="match status" value="1"/>
</dbReference>
<feature type="domain" description="DUF1570" evidence="1">
    <location>
        <begin position="109"/>
        <end position="215"/>
    </location>
</feature>
<sequence length="623" mass="69712">MGESTDHWVEVHSTHFIVLTDSNEKQARRITLQFEQMRSVFHTLLPTATADAGSPIIVLAFKDRKGFQSIEPEAYLAKNQLDLAGLFLRAPDKHYILLRLDAQGEHPFSTVYHEYTHLMMGKATWVPLWLNEGLAEFYQNTDIHEKEVLLGEPSSDDILYLRQNRLLPLTTLFSVDYTSPYYHDEQKGSVFYAESWALTHYIMVTDREKNADRIGDYAKLLVQHEDPVTAAQHAFGDLKQLQKSLDNYVEQGSFKMFRMNTAITADQSSFQVRFVPKPEVDAIRADVLVDNGRTKDAQALLDNTLRDDPKNALAHEVMGSLKFREGDIASARKWYGEAIQLDSQSYLAHYYYATMSMQGSNSEQDAAIESSLRASIRLNPAFAPAYDALAMFYAFHQQKFREAHILNVQAVELEPENLDYRINTATVLSMEQQYPGALGVLKAAKRVAKTPDEIAQLQTRIEQLQKFQAAADHAHTVNAENAAQVTIKQTTSLQPQTGDTSVTGTGKTVVFKKVDGKMIGTTEAAPKYPAEDSTGPRHTITGVIRGVQCSYPAVIALSIEQAGKAISLYNNNFYKIDFTLGNYTSNDEIKPCTDIEGMKASVKYAEISAPNVAGQILAIELNK</sequence>
<dbReference type="Proteomes" id="UP000589520">
    <property type="component" value="Unassembled WGS sequence"/>
</dbReference>
<dbReference type="EMBL" id="JACCCW010000001">
    <property type="protein sequence ID" value="NYF79545.1"/>
    <property type="molecule type" value="Genomic_DNA"/>
</dbReference>
<dbReference type="InterPro" id="IPR011990">
    <property type="entry name" value="TPR-like_helical_dom_sf"/>
</dbReference>
<proteinExistence type="predicted"/>
<evidence type="ECO:0000259" key="1">
    <source>
        <dbReference type="Pfam" id="PF07607"/>
    </source>
</evidence>
<dbReference type="AlphaFoldDB" id="A0A7Y9PGZ5"/>
<name>A0A7Y9PGZ5_9BACT</name>
<dbReference type="InterPro" id="IPR011464">
    <property type="entry name" value="DUF1570"/>
</dbReference>
<evidence type="ECO:0000313" key="3">
    <source>
        <dbReference type="Proteomes" id="UP000589520"/>
    </source>
</evidence>
<accession>A0A7Y9PGZ5</accession>
<dbReference type="Gene3D" id="1.25.40.10">
    <property type="entry name" value="Tetratricopeptide repeat domain"/>
    <property type="match status" value="1"/>
</dbReference>
<comment type="caution">
    <text evidence="2">The sequence shown here is derived from an EMBL/GenBank/DDBJ whole genome shotgun (WGS) entry which is preliminary data.</text>
</comment>
<organism evidence="2 3">
    <name type="scientific">Granulicella arctica</name>
    <dbReference type="NCBI Taxonomy" id="940613"/>
    <lineage>
        <taxon>Bacteria</taxon>
        <taxon>Pseudomonadati</taxon>
        <taxon>Acidobacteriota</taxon>
        <taxon>Terriglobia</taxon>
        <taxon>Terriglobales</taxon>
        <taxon>Acidobacteriaceae</taxon>
        <taxon>Granulicella</taxon>
    </lineage>
</organism>
<keyword evidence="3" id="KW-1185">Reference proteome</keyword>
<reference evidence="2 3" key="1">
    <citation type="submission" date="2020-07" db="EMBL/GenBank/DDBJ databases">
        <title>Genomic Encyclopedia of Type Strains, Phase IV (KMG-V): Genome sequencing to study the core and pangenomes of soil and plant-associated prokaryotes.</title>
        <authorList>
            <person name="Whitman W."/>
        </authorList>
    </citation>
    <scope>NUCLEOTIDE SEQUENCE [LARGE SCALE GENOMIC DNA]</scope>
    <source>
        <strain evidence="2 3">X4EP2</strain>
    </source>
</reference>
<gene>
    <name evidence="2" type="ORF">HDF17_001832</name>
</gene>
<dbReference type="Pfam" id="PF13432">
    <property type="entry name" value="TPR_16"/>
    <property type="match status" value="1"/>
</dbReference>
<dbReference type="Pfam" id="PF07607">
    <property type="entry name" value="DUF1570"/>
    <property type="match status" value="1"/>
</dbReference>
<dbReference type="RefSeq" id="WP_179489916.1">
    <property type="nucleotide sequence ID" value="NZ_JACCCW010000001.1"/>
</dbReference>
<evidence type="ECO:0000313" key="2">
    <source>
        <dbReference type="EMBL" id="NYF79545.1"/>
    </source>
</evidence>